<evidence type="ECO:0000256" key="2">
    <source>
        <dbReference type="ARBA" id="ARBA00022475"/>
    </source>
</evidence>
<feature type="transmembrane region" description="Helical" evidence="7">
    <location>
        <begin position="42"/>
        <end position="71"/>
    </location>
</feature>
<dbReference type="PIRSF" id="PIRSF035875">
    <property type="entry name" value="RNase_BN"/>
    <property type="match status" value="1"/>
</dbReference>
<evidence type="ECO:0000256" key="5">
    <source>
        <dbReference type="ARBA" id="ARBA00023136"/>
    </source>
</evidence>
<gene>
    <name evidence="8" type="ORF">JCR33_17035</name>
</gene>
<feature type="transmembrane region" description="Helical" evidence="7">
    <location>
        <begin position="228"/>
        <end position="251"/>
    </location>
</feature>
<dbReference type="EMBL" id="JAEKJA010000015">
    <property type="protein sequence ID" value="MBJ3777415.1"/>
    <property type="molecule type" value="Genomic_DNA"/>
</dbReference>
<feature type="transmembrane region" description="Helical" evidence="7">
    <location>
        <begin position="154"/>
        <end position="184"/>
    </location>
</feature>
<dbReference type="PANTHER" id="PTHR30213:SF0">
    <property type="entry name" value="UPF0761 MEMBRANE PROTEIN YIHY"/>
    <property type="match status" value="1"/>
</dbReference>
<evidence type="ECO:0000256" key="1">
    <source>
        <dbReference type="ARBA" id="ARBA00004651"/>
    </source>
</evidence>
<evidence type="ECO:0000313" key="9">
    <source>
        <dbReference type="Proteomes" id="UP000609531"/>
    </source>
</evidence>
<feature type="transmembrane region" description="Helical" evidence="7">
    <location>
        <begin position="196"/>
        <end position="216"/>
    </location>
</feature>
<evidence type="ECO:0000313" key="8">
    <source>
        <dbReference type="EMBL" id="MBJ3777415.1"/>
    </source>
</evidence>
<keyword evidence="9" id="KW-1185">Reference proteome</keyword>
<dbReference type="AlphaFoldDB" id="A0A934MHZ6"/>
<proteinExistence type="predicted"/>
<feature type="region of interest" description="Disordered" evidence="6">
    <location>
        <begin position="298"/>
        <end position="323"/>
    </location>
</feature>
<keyword evidence="5 7" id="KW-0472">Membrane</keyword>
<feature type="transmembrane region" description="Helical" evidence="7">
    <location>
        <begin position="263"/>
        <end position="283"/>
    </location>
</feature>
<feature type="transmembrane region" description="Helical" evidence="7">
    <location>
        <begin position="111"/>
        <end position="134"/>
    </location>
</feature>
<dbReference type="RefSeq" id="WP_198883320.1">
    <property type="nucleotide sequence ID" value="NZ_JAEKJA010000015.1"/>
</dbReference>
<name>A0A934MHZ6_9HYPH</name>
<reference evidence="8" key="1">
    <citation type="submission" date="2020-12" db="EMBL/GenBank/DDBJ databases">
        <title>Bacterial taxonomy.</title>
        <authorList>
            <person name="Pan X."/>
        </authorList>
    </citation>
    <scope>NUCLEOTIDE SEQUENCE</scope>
    <source>
        <strain evidence="8">B2012</strain>
    </source>
</reference>
<dbReference type="Proteomes" id="UP000609531">
    <property type="component" value="Unassembled WGS sequence"/>
</dbReference>
<comment type="subcellular location">
    <subcellularLocation>
        <location evidence="1">Cell membrane</location>
        <topology evidence="1">Multi-pass membrane protein</topology>
    </subcellularLocation>
</comment>
<keyword evidence="2" id="KW-1003">Cell membrane</keyword>
<evidence type="ECO:0000256" key="3">
    <source>
        <dbReference type="ARBA" id="ARBA00022692"/>
    </source>
</evidence>
<dbReference type="NCBIfam" id="TIGR00765">
    <property type="entry name" value="yihY_not_rbn"/>
    <property type="match status" value="1"/>
</dbReference>
<keyword evidence="4 7" id="KW-1133">Transmembrane helix</keyword>
<evidence type="ECO:0000256" key="7">
    <source>
        <dbReference type="SAM" id="Phobius"/>
    </source>
</evidence>
<protein>
    <submittedName>
        <fullName evidence="8">YihY/virulence factor BrkB family protein</fullName>
    </submittedName>
</protein>
<keyword evidence="3 7" id="KW-0812">Transmembrane</keyword>
<comment type="caution">
    <text evidence="8">The sequence shown here is derived from an EMBL/GenBank/DDBJ whole genome shotgun (WGS) entry which is preliminary data.</text>
</comment>
<evidence type="ECO:0000256" key="4">
    <source>
        <dbReference type="ARBA" id="ARBA00022989"/>
    </source>
</evidence>
<accession>A0A934MHZ6</accession>
<sequence length="323" mass="33840">MRDEATLPCAGGREAGSVLAIPLAGWKAILVRTWQAIGEDNVSLIAGGATFFLILAVFPALTAFVALYGLVADVGTVDGHMGLLAGVMPQSGIDIVSGELKRLASQPQGQLGVGFAIGLGVALWSANAGVKALFSALNIAYNESEKRGFVRLTLTSFAFTIAGIFGAVALLAATVVVPAVLGYVGLGSAAATLISVLRWPILLLVLVVGIGLLFKYGASRRPPRWRWISWGTLATAVMWIAVSAAFSFYLAHFADYNATYGSLGAIIGFMMWLYVSLVILLAGAELNAEIEHQVATDTTVGPDRPMGKRRAVKADTLPQGEGC</sequence>
<dbReference type="GO" id="GO:0005886">
    <property type="term" value="C:plasma membrane"/>
    <property type="evidence" value="ECO:0007669"/>
    <property type="project" value="UniProtKB-SubCell"/>
</dbReference>
<dbReference type="Pfam" id="PF03631">
    <property type="entry name" value="Virul_fac_BrkB"/>
    <property type="match status" value="1"/>
</dbReference>
<dbReference type="InterPro" id="IPR017039">
    <property type="entry name" value="Virul_fac_BrkB"/>
</dbReference>
<dbReference type="PANTHER" id="PTHR30213">
    <property type="entry name" value="INNER MEMBRANE PROTEIN YHJD"/>
    <property type="match status" value="1"/>
</dbReference>
<evidence type="ECO:0000256" key="6">
    <source>
        <dbReference type="SAM" id="MobiDB-lite"/>
    </source>
</evidence>
<organism evidence="8 9">
    <name type="scientific">Acuticoccus mangrovi</name>
    <dbReference type="NCBI Taxonomy" id="2796142"/>
    <lineage>
        <taxon>Bacteria</taxon>
        <taxon>Pseudomonadati</taxon>
        <taxon>Pseudomonadota</taxon>
        <taxon>Alphaproteobacteria</taxon>
        <taxon>Hyphomicrobiales</taxon>
        <taxon>Amorphaceae</taxon>
        <taxon>Acuticoccus</taxon>
    </lineage>
</organism>